<name>A0A815KLH1_9BILA</name>
<proteinExistence type="predicted"/>
<dbReference type="EMBL" id="CAJOAX010002355">
    <property type="protein sequence ID" value="CAF3790352.1"/>
    <property type="molecule type" value="Genomic_DNA"/>
</dbReference>
<evidence type="ECO:0000313" key="3">
    <source>
        <dbReference type="Proteomes" id="UP000663882"/>
    </source>
</evidence>
<dbReference type="Proteomes" id="UP000663882">
    <property type="component" value="Unassembled WGS sequence"/>
</dbReference>
<evidence type="ECO:0000313" key="1">
    <source>
        <dbReference type="EMBL" id="CAF1391414.1"/>
    </source>
</evidence>
<dbReference type="Proteomes" id="UP000663823">
    <property type="component" value="Unassembled WGS sequence"/>
</dbReference>
<dbReference type="EMBL" id="CAJNOO010004707">
    <property type="protein sequence ID" value="CAF1391414.1"/>
    <property type="molecule type" value="Genomic_DNA"/>
</dbReference>
<comment type="caution">
    <text evidence="1">The sequence shown here is derived from an EMBL/GenBank/DDBJ whole genome shotgun (WGS) entry which is preliminary data.</text>
</comment>
<accession>A0A815KLH1</accession>
<dbReference type="OrthoDB" id="666364at2759"/>
<protein>
    <submittedName>
        <fullName evidence="1">Uncharacterized protein</fullName>
    </submittedName>
</protein>
<organism evidence="1 3">
    <name type="scientific">Rotaria sordida</name>
    <dbReference type="NCBI Taxonomy" id="392033"/>
    <lineage>
        <taxon>Eukaryota</taxon>
        <taxon>Metazoa</taxon>
        <taxon>Spiralia</taxon>
        <taxon>Gnathifera</taxon>
        <taxon>Rotifera</taxon>
        <taxon>Eurotatoria</taxon>
        <taxon>Bdelloidea</taxon>
        <taxon>Philodinida</taxon>
        <taxon>Philodinidae</taxon>
        <taxon>Rotaria</taxon>
    </lineage>
</organism>
<evidence type="ECO:0000313" key="2">
    <source>
        <dbReference type="EMBL" id="CAF3790352.1"/>
    </source>
</evidence>
<dbReference type="AlphaFoldDB" id="A0A815KLH1"/>
<reference evidence="1" key="1">
    <citation type="submission" date="2021-02" db="EMBL/GenBank/DDBJ databases">
        <authorList>
            <person name="Nowell W R."/>
        </authorList>
    </citation>
    <scope>NUCLEOTIDE SEQUENCE</scope>
</reference>
<sequence length="75" mass="8658">MATKFCTQILSIYYPKELREDDSSLQKPSKDKLKEKREKTRQALEALVSSKVSAAIPVQHAEKQSLGQYIRYRSL</sequence>
<gene>
    <name evidence="2" type="ORF">OTI717_LOCUS17683</name>
    <name evidence="1" type="ORF">RFH988_LOCUS34355</name>
</gene>